<proteinExistence type="predicted"/>
<keyword evidence="3" id="KW-1185">Reference proteome</keyword>
<comment type="caution">
    <text evidence="2">The sequence shown here is derived from an EMBL/GenBank/DDBJ whole genome shotgun (WGS) entry which is preliminary data.</text>
</comment>
<evidence type="ECO:0008006" key="4">
    <source>
        <dbReference type="Google" id="ProtNLM"/>
    </source>
</evidence>
<gene>
    <name evidence="2" type="ORF">BXY53_0924</name>
</gene>
<protein>
    <recommendedName>
        <fullName evidence="4">VWA domain-containing protein</fullName>
    </recommendedName>
</protein>
<dbReference type="RefSeq" id="WP_119060689.1">
    <property type="nucleotide sequence ID" value="NZ_QXDF01000001.1"/>
</dbReference>
<dbReference type="Proteomes" id="UP000266273">
    <property type="component" value="Unassembled WGS sequence"/>
</dbReference>
<evidence type="ECO:0000313" key="2">
    <source>
        <dbReference type="EMBL" id="RIA55839.1"/>
    </source>
</evidence>
<evidence type="ECO:0000313" key="3">
    <source>
        <dbReference type="Proteomes" id="UP000266273"/>
    </source>
</evidence>
<dbReference type="OrthoDB" id="5430236at2"/>
<dbReference type="AlphaFoldDB" id="A0A397Q5V1"/>
<reference evidence="2 3" key="1">
    <citation type="submission" date="2018-08" db="EMBL/GenBank/DDBJ databases">
        <title>Genomic Encyclopedia of Archaeal and Bacterial Type Strains, Phase II (KMG-II): from individual species to whole genera.</title>
        <authorList>
            <person name="Goeker M."/>
        </authorList>
    </citation>
    <scope>NUCLEOTIDE SEQUENCE [LARGE SCALE GENOMIC DNA]</scope>
    <source>
        <strain evidence="2 3">DSM 5002</strain>
    </source>
</reference>
<organism evidence="2 3">
    <name type="scientific">Dichotomicrobium thermohalophilum</name>
    <dbReference type="NCBI Taxonomy" id="933063"/>
    <lineage>
        <taxon>Bacteria</taxon>
        <taxon>Pseudomonadati</taxon>
        <taxon>Pseudomonadota</taxon>
        <taxon>Alphaproteobacteria</taxon>
        <taxon>Hyphomicrobiales</taxon>
        <taxon>Hyphomicrobiaceae</taxon>
        <taxon>Dichotomicrobium</taxon>
    </lineage>
</organism>
<name>A0A397Q5V1_9HYPH</name>
<feature type="compositionally biased region" description="Basic and acidic residues" evidence="1">
    <location>
        <begin position="1"/>
        <end position="11"/>
    </location>
</feature>
<evidence type="ECO:0000256" key="1">
    <source>
        <dbReference type="SAM" id="MobiDB-lite"/>
    </source>
</evidence>
<dbReference type="EMBL" id="QXDF01000001">
    <property type="protein sequence ID" value="RIA55839.1"/>
    <property type="molecule type" value="Genomic_DNA"/>
</dbReference>
<sequence>MSTKDSPDKTRPAPAEQTPDPGKAPAKSSADEIDAFVAQVRSMPANSAQRGRLIFAMDATMSRQPTWDMALQLQGEMFEAVAQIGGLDVQLMYFRGFDECRASKWVSDAHGLTRLMTSVACRGGFTQIRKVLKHARSEAEANEVSALVFVGDSMEEDIDALANTAGELGMLKVPAFMFQEGDKPNAATAFREIARLTGGAYCRFDAGAADSLRALLQAVAVYAAGGRRALEDLSRSGAGPGRLLLEQLKS</sequence>
<feature type="region of interest" description="Disordered" evidence="1">
    <location>
        <begin position="1"/>
        <end position="31"/>
    </location>
</feature>
<accession>A0A397Q5V1</accession>